<dbReference type="RefSeq" id="WP_071388265.1">
    <property type="nucleotide sequence ID" value="NZ_MLQS01000001.1"/>
</dbReference>
<accession>A0A1S2MAU5</accession>
<comment type="caution">
    <text evidence="1">The sequence shown here is derived from an EMBL/GenBank/DDBJ whole genome shotgun (WGS) entry which is preliminary data.</text>
</comment>
<name>A0A1S2MAU5_9BACI</name>
<proteinExistence type="predicted"/>
<sequence>MQEAEHYMNEVIEKAFEEAMKSGEINRVNPLFATQTFLALMKVGNYKNPDNTSILPTIQETAVQLADFEMVIFKKTNFLIIDTFS</sequence>
<dbReference type="STRING" id="472963.BKP45_02845"/>
<dbReference type="OrthoDB" id="2732116at2"/>
<dbReference type="EMBL" id="MLQS01000001">
    <property type="protein sequence ID" value="OIJ21676.1"/>
    <property type="molecule type" value="Genomic_DNA"/>
</dbReference>
<evidence type="ECO:0000313" key="2">
    <source>
        <dbReference type="Proteomes" id="UP000180057"/>
    </source>
</evidence>
<dbReference type="AlphaFoldDB" id="A0A1S2MAU5"/>
<keyword evidence="2" id="KW-1185">Reference proteome</keyword>
<evidence type="ECO:0000313" key="1">
    <source>
        <dbReference type="EMBL" id="OIJ21676.1"/>
    </source>
</evidence>
<protein>
    <submittedName>
        <fullName evidence="1">Uncharacterized protein</fullName>
    </submittedName>
</protein>
<organism evidence="1 2">
    <name type="scientific">Anaerobacillus alkalidiazotrophicus</name>
    <dbReference type="NCBI Taxonomy" id="472963"/>
    <lineage>
        <taxon>Bacteria</taxon>
        <taxon>Bacillati</taxon>
        <taxon>Bacillota</taxon>
        <taxon>Bacilli</taxon>
        <taxon>Bacillales</taxon>
        <taxon>Bacillaceae</taxon>
        <taxon>Anaerobacillus</taxon>
    </lineage>
</organism>
<gene>
    <name evidence="1" type="ORF">BKP45_02845</name>
</gene>
<reference evidence="1 2" key="1">
    <citation type="submission" date="2016-10" db="EMBL/GenBank/DDBJ databases">
        <title>Draft genome sequences of four alkaliphilic bacteria belonging to the Anaerobacillus genus.</title>
        <authorList>
            <person name="Bassil N.M."/>
            <person name="Lloyd J.R."/>
        </authorList>
    </citation>
    <scope>NUCLEOTIDE SEQUENCE [LARGE SCALE GENOMIC DNA]</scope>
    <source>
        <strain evidence="1 2">DSM 22531</strain>
    </source>
</reference>
<dbReference type="Proteomes" id="UP000180057">
    <property type="component" value="Unassembled WGS sequence"/>
</dbReference>